<organism evidence="1 2">
    <name type="scientific">Corynebacterium stationis</name>
    <dbReference type="NCBI Taxonomy" id="1705"/>
    <lineage>
        <taxon>Bacteria</taxon>
        <taxon>Bacillati</taxon>
        <taxon>Actinomycetota</taxon>
        <taxon>Actinomycetes</taxon>
        <taxon>Mycobacteriales</taxon>
        <taxon>Corynebacteriaceae</taxon>
        <taxon>Corynebacterium</taxon>
    </lineage>
</organism>
<comment type="caution">
    <text evidence="1">The sequence shown here is derived from an EMBL/GenBank/DDBJ whole genome shotgun (WGS) entry which is preliminary data.</text>
</comment>
<dbReference type="RefSeq" id="WP_066838006.1">
    <property type="nucleotide sequence ID" value="NZ_LSTQ01000004.1"/>
</dbReference>
<name>A0A177IT13_9CORY</name>
<dbReference type="EMBL" id="LSTQ01000004">
    <property type="protein sequence ID" value="OAH31686.1"/>
    <property type="molecule type" value="Genomic_DNA"/>
</dbReference>
<evidence type="ECO:0000313" key="1">
    <source>
        <dbReference type="EMBL" id="OAH31686.1"/>
    </source>
</evidence>
<dbReference type="OrthoDB" id="9797162at2"/>
<dbReference type="Gene3D" id="1.25.40.290">
    <property type="entry name" value="ARM repeat domains"/>
    <property type="match status" value="1"/>
</dbReference>
<dbReference type="SUPFAM" id="SSF48371">
    <property type="entry name" value="ARM repeat"/>
    <property type="match status" value="1"/>
</dbReference>
<dbReference type="InterPro" id="IPR016024">
    <property type="entry name" value="ARM-type_fold"/>
</dbReference>
<gene>
    <name evidence="1" type="ORF">AYJ05_08755</name>
</gene>
<accession>A0A177IT13</accession>
<dbReference type="Proteomes" id="UP000076947">
    <property type="component" value="Unassembled WGS sequence"/>
</dbReference>
<dbReference type="AlphaFoldDB" id="A0A177IT13"/>
<protein>
    <submittedName>
        <fullName evidence="1">DNA alkylation repair protein</fullName>
    </submittedName>
</protein>
<proteinExistence type="predicted"/>
<keyword evidence="2" id="KW-1185">Reference proteome</keyword>
<sequence>MPTAEKLIGAQTANELADAIRAASPKQKLPALESAAGQLEGLPLRQRSDLLRDALLVDIGQDYQALASIIRKAAAGDESFKGWMMWPVTSAVAESAVADGEDEALDDALQLLRELTPRLSSEFAIRSLLRKDLDRALETIIGAWLVNSDEHVRRLASEGTRPYLPWAVRVPGILQNPECTVPILDALYRDDSEYVRRSVANHLNDLSRDHSELVVEIAGRWMSDPDVNTQKVVSHGLRTLIKKGNPAALELMGFLAANISASDLKLDKSVVVIGDAISFSAELTNAGESEANLAIDYVVHHRKANGKTTGKVFKLAVRKIAPDAETVVEKKHSFRVISTRRYYPGIHAIELMVNGVSVGQAEFELVADEVTSP</sequence>
<reference evidence="2" key="1">
    <citation type="submission" date="2016-02" db="EMBL/GenBank/DDBJ databases">
        <authorList>
            <person name="Kaur G."/>
            <person name="Nair G.R."/>
            <person name="Mayilraj S."/>
        </authorList>
    </citation>
    <scope>NUCLEOTIDE SEQUENCE [LARGE SCALE GENOMIC DNA]</scope>
    <source>
        <strain evidence="2">GA-15</strain>
    </source>
</reference>
<evidence type="ECO:0000313" key="2">
    <source>
        <dbReference type="Proteomes" id="UP000076947"/>
    </source>
</evidence>